<protein>
    <submittedName>
        <fullName evidence="2">Uncharacterized protein</fullName>
    </submittedName>
</protein>
<dbReference type="EMBL" id="RDQH01000342">
    <property type="protein sequence ID" value="RXH71968.1"/>
    <property type="molecule type" value="Genomic_DNA"/>
</dbReference>
<reference evidence="2 3" key="1">
    <citation type="submission" date="2018-10" db="EMBL/GenBank/DDBJ databases">
        <title>A high-quality apple genome assembly.</title>
        <authorList>
            <person name="Hu J."/>
        </authorList>
    </citation>
    <scope>NUCLEOTIDE SEQUENCE [LARGE SCALE GENOMIC DNA]</scope>
    <source>
        <strain evidence="3">cv. HFTH1</strain>
        <tissue evidence="2">Young leaf</tissue>
    </source>
</reference>
<evidence type="ECO:0000256" key="1">
    <source>
        <dbReference type="SAM" id="MobiDB-lite"/>
    </source>
</evidence>
<evidence type="ECO:0000313" key="2">
    <source>
        <dbReference type="EMBL" id="RXH71968.1"/>
    </source>
</evidence>
<organism evidence="2 3">
    <name type="scientific">Malus domestica</name>
    <name type="common">Apple</name>
    <name type="synonym">Pyrus malus</name>
    <dbReference type="NCBI Taxonomy" id="3750"/>
    <lineage>
        <taxon>Eukaryota</taxon>
        <taxon>Viridiplantae</taxon>
        <taxon>Streptophyta</taxon>
        <taxon>Embryophyta</taxon>
        <taxon>Tracheophyta</taxon>
        <taxon>Spermatophyta</taxon>
        <taxon>Magnoliopsida</taxon>
        <taxon>eudicotyledons</taxon>
        <taxon>Gunneridae</taxon>
        <taxon>Pentapetalae</taxon>
        <taxon>rosids</taxon>
        <taxon>fabids</taxon>
        <taxon>Rosales</taxon>
        <taxon>Rosaceae</taxon>
        <taxon>Amygdaloideae</taxon>
        <taxon>Maleae</taxon>
        <taxon>Malus</taxon>
    </lineage>
</organism>
<evidence type="ECO:0000313" key="3">
    <source>
        <dbReference type="Proteomes" id="UP000290289"/>
    </source>
</evidence>
<dbReference type="Proteomes" id="UP000290289">
    <property type="component" value="Chromosome 16"/>
</dbReference>
<feature type="compositionally biased region" description="Polar residues" evidence="1">
    <location>
        <begin position="91"/>
        <end position="104"/>
    </location>
</feature>
<sequence length="104" mass="11943">MLHFILMLHFEEEGGEQNENEDHFDILANSHSIFGTQILNEQVQDDQKNEESVKNEERNADITYMDATEIDRVINDVINFQPEEAVPKETPGSSIEQSIPSVRI</sequence>
<proteinExistence type="predicted"/>
<dbReference type="AlphaFoldDB" id="A0A498HKC1"/>
<keyword evidence="3" id="KW-1185">Reference proteome</keyword>
<comment type="caution">
    <text evidence="2">The sequence shown here is derived from an EMBL/GenBank/DDBJ whole genome shotgun (WGS) entry which is preliminary data.</text>
</comment>
<accession>A0A498HKC1</accession>
<feature type="region of interest" description="Disordered" evidence="1">
    <location>
        <begin position="83"/>
        <end position="104"/>
    </location>
</feature>
<gene>
    <name evidence="2" type="ORF">DVH24_025469</name>
</gene>
<name>A0A498HKC1_MALDO</name>